<reference evidence="2" key="2">
    <citation type="submission" date="2015-01" db="EMBL/GenBank/DDBJ databases">
        <title>Evolutionary Origins and Diversification of the Mycorrhizal Mutualists.</title>
        <authorList>
            <consortium name="DOE Joint Genome Institute"/>
            <consortium name="Mycorrhizal Genomics Consortium"/>
            <person name="Kohler A."/>
            <person name="Kuo A."/>
            <person name="Nagy L.G."/>
            <person name="Floudas D."/>
            <person name="Copeland A."/>
            <person name="Barry K.W."/>
            <person name="Cichocki N."/>
            <person name="Veneault-Fourrey C."/>
            <person name="LaButti K."/>
            <person name="Lindquist E.A."/>
            <person name="Lipzen A."/>
            <person name="Lundell T."/>
            <person name="Morin E."/>
            <person name="Murat C."/>
            <person name="Riley R."/>
            <person name="Ohm R."/>
            <person name="Sun H."/>
            <person name="Tunlid A."/>
            <person name="Henrissat B."/>
            <person name="Grigoriev I.V."/>
            <person name="Hibbett D.S."/>
            <person name="Martin F."/>
        </authorList>
    </citation>
    <scope>NUCLEOTIDE SEQUENCE [LARGE SCALE GENOMIC DNA]</scope>
    <source>
        <strain evidence="2">h7</strain>
    </source>
</reference>
<dbReference type="HOGENOM" id="CLU_628593_0_0_1"/>
<evidence type="ECO:0000313" key="1">
    <source>
        <dbReference type="EMBL" id="KIM35989.1"/>
    </source>
</evidence>
<gene>
    <name evidence="1" type="ORF">M413DRAFT_32032</name>
</gene>
<sequence length="372" mass="42044">MLNPPLSLLSDSLLAYLIEKIADLPFKKENLYNLSLADRAFTQSCQKYIFREIKLANTDKLYQRLKNLKEVLDGKPKLATHVRMVELANETAWLFNDPTFTSILPLLANSPIPPHTLILGEFNSPRIDDPIFVVKWLMESFFSQSLTVLHLSECQNVPLPIFLICPRLREVILDQVVAAEKSYDKYPDELCSGRRSPSPEVLKYRNSHSLLQQIITPPPRFSTPVALWSNLRIISLAPHDKDGLACLQPILDAARNTLEELYLTDFDMSEPGRLTKQILLAGLVSLSNLSNLHVFSVYAIINCNTRRNAPRPAVLHDLNIVLGTIPKANKITNLSFDFDIIGRRPFPGCLDQDWVGMFDEIIRISDPGNLSS</sequence>
<keyword evidence="2" id="KW-1185">Reference proteome</keyword>
<protein>
    <recommendedName>
        <fullName evidence="3">F-box domain-containing protein</fullName>
    </recommendedName>
</protein>
<dbReference type="STRING" id="686832.A0A0C3BV90"/>
<dbReference type="OrthoDB" id="2958239at2759"/>
<dbReference type="Proteomes" id="UP000053424">
    <property type="component" value="Unassembled WGS sequence"/>
</dbReference>
<proteinExistence type="predicted"/>
<organism evidence="1 2">
    <name type="scientific">Hebeloma cylindrosporum</name>
    <dbReference type="NCBI Taxonomy" id="76867"/>
    <lineage>
        <taxon>Eukaryota</taxon>
        <taxon>Fungi</taxon>
        <taxon>Dikarya</taxon>
        <taxon>Basidiomycota</taxon>
        <taxon>Agaricomycotina</taxon>
        <taxon>Agaricomycetes</taxon>
        <taxon>Agaricomycetidae</taxon>
        <taxon>Agaricales</taxon>
        <taxon>Agaricineae</taxon>
        <taxon>Hymenogastraceae</taxon>
        <taxon>Hebeloma</taxon>
    </lineage>
</organism>
<reference evidence="1 2" key="1">
    <citation type="submission" date="2014-04" db="EMBL/GenBank/DDBJ databases">
        <authorList>
            <consortium name="DOE Joint Genome Institute"/>
            <person name="Kuo A."/>
            <person name="Gay G."/>
            <person name="Dore J."/>
            <person name="Kohler A."/>
            <person name="Nagy L.G."/>
            <person name="Floudas D."/>
            <person name="Copeland A."/>
            <person name="Barry K.W."/>
            <person name="Cichocki N."/>
            <person name="Veneault-Fourrey C."/>
            <person name="LaButti K."/>
            <person name="Lindquist E.A."/>
            <person name="Lipzen A."/>
            <person name="Lundell T."/>
            <person name="Morin E."/>
            <person name="Murat C."/>
            <person name="Sun H."/>
            <person name="Tunlid A."/>
            <person name="Henrissat B."/>
            <person name="Grigoriev I.V."/>
            <person name="Hibbett D.S."/>
            <person name="Martin F."/>
            <person name="Nordberg H.P."/>
            <person name="Cantor M.N."/>
            <person name="Hua S.X."/>
        </authorList>
    </citation>
    <scope>NUCLEOTIDE SEQUENCE [LARGE SCALE GENOMIC DNA]</scope>
    <source>
        <strain evidence="2">h7</strain>
    </source>
</reference>
<name>A0A0C3BV90_HEBCY</name>
<accession>A0A0C3BV90</accession>
<dbReference type="EMBL" id="KN831810">
    <property type="protein sequence ID" value="KIM35989.1"/>
    <property type="molecule type" value="Genomic_DNA"/>
</dbReference>
<dbReference type="AlphaFoldDB" id="A0A0C3BV90"/>
<evidence type="ECO:0000313" key="2">
    <source>
        <dbReference type="Proteomes" id="UP000053424"/>
    </source>
</evidence>
<evidence type="ECO:0008006" key="3">
    <source>
        <dbReference type="Google" id="ProtNLM"/>
    </source>
</evidence>